<evidence type="ECO:0000259" key="9">
    <source>
        <dbReference type="PROSITE" id="PS51192"/>
    </source>
</evidence>
<keyword evidence="13" id="KW-1185">Reference proteome</keyword>
<dbReference type="OrthoDB" id="448448at2759"/>
<dbReference type="AlphaFoldDB" id="A0A9N8W3B3"/>
<dbReference type="Pfam" id="PF00176">
    <property type="entry name" value="SNF2-rel_dom"/>
    <property type="match status" value="1"/>
</dbReference>
<dbReference type="SUPFAM" id="SSF52540">
    <property type="entry name" value="P-loop containing nucleoside triphosphate hydrolases"/>
    <property type="match status" value="2"/>
</dbReference>
<evidence type="ECO:0000259" key="10">
    <source>
        <dbReference type="PROSITE" id="PS51194"/>
    </source>
</evidence>
<dbReference type="InterPro" id="IPR001650">
    <property type="entry name" value="Helicase_C-like"/>
</dbReference>
<evidence type="ECO:0000313" key="12">
    <source>
        <dbReference type="EMBL" id="CAG8473596.1"/>
    </source>
</evidence>
<gene>
    <name evidence="12" type="ORF">AGERDE_LOCUS2859</name>
</gene>
<reference evidence="12" key="1">
    <citation type="submission" date="2021-06" db="EMBL/GenBank/DDBJ databases">
        <authorList>
            <person name="Kallberg Y."/>
            <person name="Tangrot J."/>
            <person name="Rosling A."/>
        </authorList>
    </citation>
    <scope>NUCLEOTIDE SEQUENCE</scope>
    <source>
        <strain evidence="12">MT106</strain>
    </source>
</reference>
<dbReference type="CDD" id="cd18010">
    <property type="entry name" value="DEXHc_HARP_SMARCAL1"/>
    <property type="match status" value="1"/>
</dbReference>
<dbReference type="GO" id="GO:0043596">
    <property type="term" value="C:nuclear replication fork"/>
    <property type="evidence" value="ECO:0007669"/>
    <property type="project" value="TreeGrafter"/>
</dbReference>
<dbReference type="EMBL" id="CAJVPL010000250">
    <property type="protein sequence ID" value="CAG8473596.1"/>
    <property type="molecule type" value="Genomic_DNA"/>
</dbReference>
<dbReference type="GO" id="GO:0016787">
    <property type="term" value="F:hydrolase activity"/>
    <property type="evidence" value="ECO:0007669"/>
    <property type="project" value="UniProtKB-KW"/>
</dbReference>
<feature type="region of interest" description="Disordered" evidence="8">
    <location>
        <begin position="820"/>
        <end position="856"/>
    </location>
</feature>
<dbReference type="PANTHER" id="PTHR45766">
    <property type="entry name" value="DNA ANNEALING HELICASE AND ENDONUCLEASE ZRANB3 FAMILY MEMBER"/>
    <property type="match status" value="1"/>
</dbReference>
<dbReference type="Pfam" id="PF00271">
    <property type="entry name" value="Helicase_C"/>
    <property type="match status" value="1"/>
</dbReference>
<evidence type="ECO:0000259" key="11">
    <source>
        <dbReference type="PROSITE" id="PS51999"/>
    </source>
</evidence>
<evidence type="ECO:0000256" key="7">
    <source>
        <dbReference type="PROSITE-ProRule" id="PRU01343"/>
    </source>
</evidence>
<protein>
    <submittedName>
        <fullName evidence="12">12782_t:CDS:1</fullName>
    </submittedName>
</protein>
<dbReference type="Proteomes" id="UP000789831">
    <property type="component" value="Unassembled WGS sequence"/>
</dbReference>
<feature type="domain" description="GRF-type" evidence="11">
    <location>
        <begin position="10"/>
        <end position="48"/>
    </location>
</feature>
<dbReference type="Pfam" id="PF23549">
    <property type="entry name" value="Zn_ribbon_GRF_2"/>
    <property type="match status" value="1"/>
</dbReference>
<evidence type="ECO:0000256" key="2">
    <source>
        <dbReference type="ARBA" id="ARBA00022741"/>
    </source>
</evidence>
<dbReference type="PROSITE" id="PS51194">
    <property type="entry name" value="HELICASE_CTER"/>
    <property type="match status" value="1"/>
</dbReference>
<keyword evidence="4" id="KW-0378">Hydrolase</keyword>
<feature type="domain" description="Helicase ATP-binding" evidence="9">
    <location>
        <begin position="340"/>
        <end position="495"/>
    </location>
</feature>
<keyword evidence="2" id="KW-0547">Nucleotide-binding</keyword>
<evidence type="ECO:0000256" key="1">
    <source>
        <dbReference type="ARBA" id="ARBA00022723"/>
    </source>
</evidence>
<dbReference type="GO" id="GO:0006281">
    <property type="term" value="P:DNA repair"/>
    <property type="evidence" value="ECO:0007669"/>
    <property type="project" value="TreeGrafter"/>
</dbReference>
<dbReference type="GO" id="GO:0031297">
    <property type="term" value="P:replication fork processing"/>
    <property type="evidence" value="ECO:0007669"/>
    <property type="project" value="TreeGrafter"/>
</dbReference>
<sequence>MATHEFTIKCTECGNQVNLLHVKKDNQNKGRPFYSCSCANFFIWADMPVEMDKYYKKVSNLKKPSIKASLSPLKGQSPQHSNQQQPTIETLLSPVNVQQQTNSIGNNNIDNGNLQQSNEQCNNNIEDAKWQITNEVFSTPIADEPQTLFPTLTTSQVSNFTNIDPSSQTPLSKSNENNITGLPQSSPNSNDNTITNTNPMNPCPKTSMQNPICIFDKETPPSQDNQPIEIKFDFYDENYLIVRGYYEKLVKKFWRGYKYSTFSPMEKGWKIPLEYYEHCIKELKKLDFKVTFNTFPPHIIKLFANSDEKLSNEQVEADITTKISSALWNILMPFQKEGVIKAIMKGGRVLIGDEMGLGKTLQALTICSYYDEWPVLVICPSSLRLTWSSEIQRWLQISEYDIQVIFHGSDKLYNPMAKFVIISYDLCRKMGEGFRSKFKVVVADEAHYLKNRSAQRSQISIKLIQESSRAILLTGTPALSRAEELFSLLGALNKKLFSNFNQFANCYCDRKFMQYGGKAYWNNKGSKNLKELHWVLAKTILIRRLKKDVELQLPKKTRAIIKIKIDKKAMKPIAELKSKKAQIDEKEEKILHQIESEDEEHALSIKREKQRILTEMWETTAVIKMPGILEYVKQLYESTEKKFLVFAHHQVVLDGCSREFEKESIKYVRIDGSVPSAKRQALVDQFQNDSSIRIALLSITAANTGLTLTAADLVVFAELYWTPAELLQAEDRAHRIGRNDQVDIKYILADGTADDILWPLVKKKLQIVGLMLDNSTDKININEGTTFGRRESNCSDDFLEWMINETEDAAAVKETVESLMPPPRIVGKSSPSRNIKRPIEPSSSSRGVKRTQQNLD</sequence>
<dbReference type="InterPro" id="IPR056444">
    <property type="entry name" value="Zn_ribbon_GRF_2"/>
</dbReference>
<dbReference type="InterPro" id="IPR010666">
    <property type="entry name" value="Znf_GRF"/>
</dbReference>
<dbReference type="CDD" id="cd18793">
    <property type="entry name" value="SF2_C_SNF"/>
    <property type="match status" value="1"/>
</dbReference>
<evidence type="ECO:0000256" key="8">
    <source>
        <dbReference type="SAM" id="MobiDB-lite"/>
    </source>
</evidence>
<dbReference type="InterPro" id="IPR038718">
    <property type="entry name" value="SNF2-like_sf"/>
</dbReference>
<feature type="domain" description="Helicase C-terminal" evidence="10">
    <location>
        <begin position="631"/>
        <end position="785"/>
    </location>
</feature>
<dbReference type="Gene3D" id="3.40.50.300">
    <property type="entry name" value="P-loop containing nucleotide triphosphate hydrolases"/>
    <property type="match status" value="1"/>
</dbReference>
<keyword evidence="3 7" id="KW-0863">Zinc-finger</keyword>
<dbReference type="InterPro" id="IPR000330">
    <property type="entry name" value="SNF2_N"/>
</dbReference>
<dbReference type="PROSITE" id="PS51192">
    <property type="entry name" value="HELICASE_ATP_BIND_1"/>
    <property type="match status" value="1"/>
</dbReference>
<dbReference type="SMART" id="SM00490">
    <property type="entry name" value="HELICc"/>
    <property type="match status" value="1"/>
</dbReference>
<organism evidence="12 13">
    <name type="scientific">Ambispora gerdemannii</name>
    <dbReference type="NCBI Taxonomy" id="144530"/>
    <lineage>
        <taxon>Eukaryota</taxon>
        <taxon>Fungi</taxon>
        <taxon>Fungi incertae sedis</taxon>
        <taxon>Mucoromycota</taxon>
        <taxon>Glomeromycotina</taxon>
        <taxon>Glomeromycetes</taxon>
        <taxon>Archaeosporales</taxon>
        <taxon>Ambisporaceae</taxon>
        <taxon>Ambispora</taxon>
    </lineage>
</organism>
<dbReference type="SMART" id="SM00487">
    <property type="entry name" value="DEXDc"/>
    <property type="match status" value="1"/>
</dbReference>
<accession>A0A9N8W3B3</accession>
<evidence type="ECO:0000256" key="3">
    <source>
        <dbReference type="ARBA" id="ARBA00022771"/>
    </source>
</evidence>
<comment type="caution">
    <text evidence="12">The sequence shown here is derived from an EMBL/GenBank/DDBJ whole genome shotgun (WGS) entry which is preliminary data.</text>
</comment>
<keyword evidence="6" id="KW-0067">ATP-binding</keyword>
<dbReference type="InterPro" id="IPR049730">
    <property type="entry name" value="SNF2/RAD54-like_C"/>
</dbReference>
<dbReference type="InterPro" id="IPR027417">
    <property type="entry name" value="P-loop_NTPase"/>
</dbReference>
<evidence type="ECO:0000256" key="6">
    <source>
        <dbReference type="ARBA" id="ARBA00022840"/>
    </source>
</evidence>
<feature type="region of interest" description="Disordered" evidence="8">
    <location>
        <begin position="159"/>
        <end position="204"/>
    </location>
</feature>
<dbReference type="GO" id="GO:0008270">
    <property type="term" value="F:zinc ion binding"/>
    <property type="evidence" value="ECO:0007669"/>
    <property type="project" value="UniProtKB-KW"/>
</dbReference>
<dbReference type="InterPro" id="IPR014001">
    <property type="entry name" value="Helicase_ATP-bd"/>
</dbReference>
<dbReference type="GO" id="GO:0005524">
    <property type="term" value="F:ATP binding"/>
    <property type="evidence" value="ECO:0007669"/>
    <property type="project" value="InterPro"/>
</dbReference>
<evidence type="ECO:0000256" key="5">
    <source>
        <dbReference type="ARBA" id="ARBA00022833"/>
    </source>
</evidence>
<evidence type="ECO:0000256" key="4">
    <source>
        <dbReference type="ARBA" id="ARBA00022801"/>
    </source>
</evidence>
<feature type="non-terminal residue" evidence="12">
    <location>
        <position position="856"/>
    </location>
</feature>
<dbReference type="PANTHER" id="PTHR45766:SF6">
    <property type="entry name" value="SWI_SNF-RELATED MATRIX-ASSOCIATED ACTIN-DEPENDENT REGULATOR OF CHROMATIN SUBFAMILY A-LIKE PROTEIN 1"/>
    <property type="match status" value="1"/>
</dbReference>
<dbReference type="Gene3D" id="3.40.50.10810">
    <property type="entry name" value="Tandem AAA-ATPase domain"/>
    <property type="match status" value="1"/>
</dbReference>
<name>A0A9N8W3B3_9GLOM</name>
<keyword evidence="1" id="KW-0479">Metal-binding</keyword>
<keyword evidence="5" id="KW-0862">Zinc</keyword>
<dbReference type="PROSITE" id="PS51999">
    <property type="entry name" value="ZF_GRF"/>
    <property type="match status" value="1"/>
</dbReference>
<feature type="compositionally biased region" description="Polar residues" evidence="8">
    <location>
        <begin position="841"/>
        <end position="856"/>
    </location>
</feature>
<proteinExistence type="predicted"/>
<evidence type="ECO:0000313" key="13">
    <source>
        <dbReference type="Proteomes" id="UP000789831"/>
    </source>
</evidence>